<reference evidence="3 4" key="1">
    <citation type="submission" date="2024-03" db="EMBL/GenBank/DDBJ databases">
        <title>Human intestinal bacterial collection.</title>
        <authorList>
            <person name="Pauvert C."/>
            <person name="Hitch T.C.A."/>
            <person name="Clavel T."/>
        </authorList>
    </citation>
    <scope>NUCLEOTIDE SEQUENCE [LARGE SCALE GENOMIC DNA]</scope>
    <source>
        <strain evidence="3 4">CLA-JM-H44</strain>
    </source>
</reference>
<feature type="domain" description="HTH cro/C1-type" evidence="2">
    <location>
        <begin position="12"/>
        <end position="66"/>
    </location>
</feature>
<comment type="caution">
    <text evidence="3">The sequence shown here is derived from an EMBL/GenBank/DDBJ whole genome shotgun (WGS) entry which is preliminary data.</text>
</comment>
<dbReference type="SMART" id="SM00530">
    <property type="entry name" value="HTH_XRE"/>
    <property type="match status" value="1"/>
</dbReference>
<dbReference type="SUPFAM" id="SSF51182">
    <property type="entry name" value="RmlC-like cupins"/>
    <property type="match status" value="1"/>
</dbReference>
<organism evidence="3 4">
    <name type="scientific">Solibaculum intestinale</name>
    <dbReference type="NCBI Taxonomy" id="3133165"/>
    <lineage>
        <taxon>Bacteria</taxon>
        <taxon>Bacillati</taxon>
        <taxon>Bacillota</taxon>
        <taxon>Clostridia</taxon>
        <taxon>Eubacteriales</taxon>
        <taxon>Oscillospiraceae</taxon>
        <taxon>Solibaculum</taxon>
    </lineage>
</organism>
<evidence type="ECO:0000313" key="4">
    <source>
        <dbReference type="Proteomes" id="UP001489509"/>
    </source>
</evidence>
<dbReference type="PANTHER" id="PTHR46797">
    <property type="entry name" value="HTH-TYPE TRANSCRIPTIONAL REGULATOR"/>
    <property type="match status" value="1"/>
</dbReference>
<dbReference type="CDD" id="cd00093">
    <property type="entry name" value="HTH_XRE"/>
    <property type="match status" value="1"/>
</dbReference>
<dbReference type="CDD" id="cd02209">
    <property type="entry name" value="cupin_XRE_C"/>
    <property type="match status" value="1"/>
</dbReference>
<dbReference type="Pfam" id="PF12844">
    <property type="entry name" value="HTH_19"/>
    <property type="match status" value="1"/>
</dbReference>
<dbReference type="PANTHER" id="PTHR46797:SF19">
    <property type="entry name" value="BLL2473 PROTEIN"/>
    <property type="match status" value="1"/>
</dbReference>
<evidence type="ECO:0000256" key="1">
    <source>
        <dbReference type="ARBA" id="ARBA00023125"/>
    </source>
</evidence>
<dbReference type="InterPro" id="IPR014710">
    <property type="entry name" value="RmlC-like_jellyroll"/>
</dbReference>
<keyword evidence="1" id="KW-0238">DNA-binding</keyword>
<sequence>MHEELKQIPARIRELREILNIGVSDMARMVEVPLETYEKYESGEQDIPISMLYKIAAVLHTDMTVLITGDSPRMEQASVVRAGTGVDVERFPGYDFSSLAYNFKGRVMEPLLVNIDPSKETPPLAVHGGQEFNYVLKGTVKVAVGSREYVLNEGDCIYFDPQLPHSQTAVGAPATFLTVIQE</sequence>
<dbReference type="InterPro" id="IPR011051">
    <property type="entry name" value="RmlC_Cupin_sf"/>
</dbReference>
<keyword evidence="4" id="KW-1185">Reference proteome</keyword>
<dbReference type="InterPro" id="IPR013096">
    <property type="entry name" value="Cupin_2"/>
</dbReference>
<name>A0ABV1DXE9_9FIRM</name>
<dbReference type="Gene3D" id="2.60.120.10">
    <property type="entry name" value="Jelly Rolls"/>
    <property type="match status" value="1"/>
</dbReference>
<dbReference type="SUPFAM" id="SSF47413">
    <property type="entry name" value="lambda repressor-like DNA-binding domains"/>
    <property type="match status" value="1"/>
</dbReference>
<dbReference type="Pfam" id="PF07883">
    <property type="entry name" value="Cupin_2"/>
    <property type="match status" value="1"/>
</dbReference>
<protein>
    <submittedName>
        <fullName evidence="3">XRE family transcriptional regulator</fullName>
    </submittedName>
</protein>
<dbReference type="PROSITE" id="PS50943">
    <property type="entry name" value="HTH_CROC1"/>
    <property type="match status" value="1"/>
</dbReference>
<evidence type="ECO:0000259" key="2">
    <source>
        <dbReference type="PROSITE" id="PS50943"/>
    </source>
</evidence>
<dbReference type="RefSeq" id="WP_349217990.1">
    <property type="nucleotide sequence ID" value="NZ_JBBMFD010000002.1"/>
</dbReference>
<evidence type="ECO:0000313" key="3">
    <source>
        <dbReference type="EMBL" id="MEQ2439728.1"/>
    </source>
</evidence>
<proteinExistence type="predicted"/>
<dbReference type="InterPro" id="IPR001387">
    <property type="entry name" value="Cro/C1-type_HTH"/>
</dbReference>
<dbReference type="Proteomes" id="UP001489509">
    <property type="component" value="Unassembled WGS sequence"/>
</dbReference>
<accession>A0ABV1DXE9</accession>
<dbReference type="EMBL" id="JBBMFD010000002">
    <property type="protein sequence ID" value="MEQ2439728.1"/>
    <property type="molecule type" value="Genomic_DNA"/>
</dbReference>
<dbReference type="InterPro" id="IPR010982">
    <property type="entry name" value="Lambda_DNA-bd_dom_sf"/>
</dbReference>
<dbReference type="Gene3D" id="1.10.260.40">
    <property type="entry name" value="lambda repressor-like DNA-binding domains"/>
    <property type="match status" value="1"/>
</dbReference>
<gene>
    <name evidence="3" type="ORF">WMO26_02685</name>
</gene>
<dbReference type="InterPro" id="IPR050807">
    <property type="entry name" value="TransReg_Diox_bact_type"/>
</dbReference>